<name>A0A8S5U6L7_9CAUD</name>
<proteinExistence type="predicted"/>
<sequence>MGKIVLFPTHKDYCGKCVYNDGKTGGCANEEYIKNSYKVNCVWKYCPYRKEKRDGRREGC</sequence>
<reference evidence="1" key="1">
    <citation type="journal article" date="2021" name="Proc. Natl. Acad. Sci. U.S.A.">
        <title>A Catalog of Tens of Thousands of Viruses from Human Metagenomes Reveals Hidden Associations with Chronic Diseases.</title>
        <authorList>
            <person name="Tisza M.J."/>
            <person name="Buck C.B."/>
        </authorList>
    </citation>
    <scope>NUCLEOTIDE SEQUENCE</scope>
    <source>
        <strain evidence="1">Ctu061</strain>
    </source>
</reference>
<dbReference type="EMBL" id="BK016021">
    <property type="protein sequence ID" value="DAF90107.1"/>
    <property type="molecule type" value="Genomic_DNA"/>
</dbReference>
<organism evidence="1">
    <name type="scientific">Siphoviridae sp. ctu061</name>
    <dbReference type="NCBI Taxonomy" id="2825710"/>
    <lineage>
        <taxon>Viruses</taxon>
        <taxon>Duplodnaviria</taxon>
        <taxon>Heunggongvirae</taxon>
        <taxon>Uroviricota</taxon>
        <taxon>Caudoviricetes</taxon>
    </lineage>
</organism>
<protein>
    <submittedName>
        <fullName evidence="1">Uncharacterized protein</fullName>
    </submittedName>
</protein>
<accession>A0A8S5U6L7</accession>
<evidence type="ECO:0000313" key="1">
    <source>
        <dbReference type="EMBL" id="DAF90107.1"/>
    </source>
</evidence>